<dbReference type="CDD" id="cd04301">
    <property type="entry name" value="NAT_SF"/>
    <property type="match status" value="1"/>
</dbReference>
<dbReference type="InterPro" id="IPR016181">
    <property type="entry name" value="Acyl_CoA_acyltransferase"/>
</dbReference>
<dbReference type="AlphaFoldDB" id="A0A1M6JD19"/>
<reference evidence="4 5" key="1">
    <citation type="submission" date="2016-11" db="EMBL/GenBank/DDBJ databases">
        <authorList>
            <person name="Varghese N."/>
            <person name="Submissions S."/>
        </authorList>
    </citation>
    <scope>NUCLEOTIDE SEQUENCE [LARGE SCALE GENOMIC DNA]</scope>
    <source>
        <strain evidence="4 5">DSM 19027</strain>
    </source>
</reference>
<accession>A0A1M6JD19</accession>
<dbReference type="PANTHER" id="PTHR43420">
    <property type="entry name" value="ACETYLTRANSFERASE"/>
    <property type="match status" value="1"/>
</dbReference>
<gene>
    <name evidence="4" type="ORF">SAMN05444373_105515</name>
</gene>
<protein>
    <submittedName>
        <fullName evidence="4">Ribosomal protein S18 acetylase RimI</fullName>
    </submittedName>
</protein>
<dbReference type="PANTHER" id="PTHR43420:SF47">
    <property type="entry name" value="N-ACETYLTRANSFERASE DOMAIN-CONTAINING PROTEIN"/>
    <property type="match status" value="1"/>
</dbReference>
<evidence type="ECO:0000259" key="3">
    <source>
        <dbReference type="PROSITE" id="PS51186"/>
    </source>
</evidence>
<dbReference type="InterPro" id="IPR000182">
    <property type="entry name" value="GNAT_dom"/>
</dbReference>
<dbReference type="InterPro" id="IPR050680">
    <property type="entry name" value="YpeA/RimI_acetyltransf"/>
</dbReference>
<keyword evidence="1" id="KW-0808">Transferase</keyword>
<feature type="domain" description="N-acetyltransferase" evidence="3">
    <location>
        <begin position="1"/>
        <end position="166"/>
    </location>
</feature>
<sequence length="166" mass="19795">MMVRKASIEDVIRIAEIHVTGWRFAYRQIISDEFLFKDMLVPKRIDAFTRAMEERKDDIYVFEENHIVKAFMIIGPCRDSDKPSSFELWGLYVDPFMVRQGIGSRLMQYCEQRALEAGYKEVVLWVLENNAIGRSFYEKMGYVFDGTRKYLNKFGVYEIRYQKLLR</sequence>
<evidence type="ECO:0000256" key="1">
    <source>
        <dbReference type="ARBA" id="ARBA00022679"/>
    </source>
</evidence>
<keyword evidence="4" id="KW-0687">Ribonucleoprotein</keyword>
<evidence type="ECO:0000313" key="4">
    <source>
        <dbReference type="EMBL" id="SHJ44520.1"/>
    </source>
</evidence>
<keyword evidence="4" id="KW-0689">Ribosomal protein</keyword>
<dbReference type="Proteomes" id="UP000324781">
    <property type="component" value="Unassembled WGS sequence"/>
</dbReference>
<dbReference type="GO" id="GO:0005840">
    <property type="term" value="C:ribosome"/>
    <property type="evidence" value="ECO:0007669"/>
    <property type="project" value="UniProtKB-KW"/>
</dbReference>
<dbReference type="EMBL" id="FQZP01000055">
    <property type="protein sequence ID" value="SHJ44520.1"/>
    <property type="molecule type" value="Genomic_DNA"/>
</dbReference>
<organism evidence="4 5">
    <name type="scientific">Thermoclostridium caenicola</name>
    <dbReference type="NCBI Taxonomy" id="659425"/>
    <lineage>
        <taxon>Bacteria</taxon>
        <taxon>Bacillati</taxon>
        <taxon>Bacillota</taxon>
        <taxon>Clostridia</taxon>
        <taxon>Eubacteriales</taxon>
        <taxon>Oscillospiraceae</taxon>
        <taxon>Thermoclostridium</taxon>
    </lineage>
</organism>
<keyword evidence="5" id="KW-1185">Reference proteome</keyword>
<evidence type="ECO:0000313" key="5">
    <source>
        <dbReference type="Proteomes" id="UP000324781"/>
    </source>
</evidence>
<dbReference type="Pfam" id="PF00583">
    <property type="entry name" value="Acetyltransf_1"/>
    <property type="match status" value="1"/>
</dbReference>
<proteinExistence type="predicted"/>
<dbReference type="PROSITE" id="PS51186">
    <property type="entry name" value="GNAT"/>
    <property type="match status" value="1"/>
</dbReference>
<evidence type="ECO:0000256" key="2">
    <source>
        <dbReference type="ARBA" id="ARBA00023315"/>
    </source>
</evidence>
<dbReference type="Gene3D" id="3.40.630.30">
    <property type="match status" value="1"/>
</dbReference>
<dbReference type="RefSeq" id="WP_149679458.1">
    <property type="nucleotide sequence ID" value="NZ_FQZP01000055.1"/>
</dbReference>
<name>A0A1M6JD19_9FIRM</name>
<dbReference type="GO" id="GO:0016747">
    <property type="term" value="F:acyltransferase activity, transferring groups other than amino-acyl groups"/>
    <property type="evidence" value="ECO:0007669"/>
    <property type="project" value="InterPro"/>
</dbReference>
<keyword evidence="2" id="KW-0012">Acyltransferase</keyword>
<dbReference type="SUPFAM" id="SSF55729">
    <property type="entry name" value="Acyl-CoA N-acyltransferases (Nat)"/>
    <property type="match status" value="1"/>
</dbReference>
<dbReference type="OrthoDB" id="9794197at2"/>